<dbReference type="EMBL" id="MN062186">
    <property type="protein sequence ID" value="QEG09264.1"/>
    <property type="molecule type" value="Genomic_DNA"/>
</dbReference>
<proteinExistence type="predicted"/>
<evidence type="ECO:0000313" key="1">
    <source>
        <dbReference type="EMBL" id="QEG09264.1"/>
    </source>
</evidence>
<sequence length="60" mass="6816">MTLTAANKQKSPAVYQAQHEFHVRPELVGEVVAHQGDDRLSAWFKLLPHVRLTHRQVSEG</sequence>
<organism evidence="1 2">
    <name type="scientific">Stenotrophomonas phage Pokken</name>
    <dbReference type="NCBI Taxonomy" id="2596674"/>
    <lineage>
        <taxon>Viruses</taxon>
        <taxon>Duplodnaviria</taxon>
        <taxon>Heunggongvirae</taxon>
        <taxon>Uroviricota</taxon>
        <taxon>Caudoviricetes</taxon>
        <taxon>Schitoviridae</taxon>
        <taxon>Pokkenvirus</taxon>
        <taxon>Pokkenvirus pokken</taxon>
    </lineage>
</organism>
<name>A0A5B9N5N0_9CAUD</name>
<gene>
    <name evidence="1" type="ORF">CPT_Pokken_044</name>
</gene>
<keyword evidence="2" id="KW-1185">Reference proteome</keyword>
<evidence type="ECO:0000313" key="2">
    <source>
        <dbReference type="Proteomes" id="UP000324257"/>
    </source>
</evidence>
<reference evidence="2" key="1">
    <citation type="submission" date="2019-06" db="EMBL/GenBank/DDBJ databases">
        <title>The complete genome of Stenotrophomonas phage Pokken.</title>
        <authorList>
            <person name="Hayden A."/>
            <person name="Martinez N."/>
            <person name="Moreland R."/>
            <person name="Liu M."/>
            <person name="Gonzalez C.F."/>
            <person name="Ramsey J."/>
        </authorList>
    </citation>
    <scope>NUCLEOTIDE SEQUENCE [LARGE SCALE GENOMIC DNA]</scope>
</reference>
<accession>A0A5B9N5N0</accession>
<dbReference type="Proteomes" id="UP000324257">
    <property type="component" value="Segment"/>
</dbReference>
<protein>
    <submittedName>
        <fullName evidence="1">Uncharacterized protein</fullName>
    </submittedName>
</protein>